<comment type="caution">
    <text evidence="2">The sequence shown here is derived from an EMBL/GenBank/DDBJ whole genome shotgun (WGS) entry which is preliminary data.</text>
</comment>
<reference evidence="2" key="1">
    <citation type="journal article" date="2023" name="G3 (Bethesda)">
        <title>A reference genome for the long-term kleptoplast-retaining sea slug Elysia crispata morphotype clarki.</title>
        <authorList>
            <person name="Eastman K.E."/>
            <person name="Pendleton A.L."/>
            <person name="Shaikh M.A."/>
            <person name="Suttiyut T."/>
            <person name="Ogas R."/>
            <person name="Tomko P."/>
            <person name="Gavelis G."/>
            <person name="Widhalm J.R."/>
            <person name="Wisecaver J.H."/>
        </authorList>
    </citation>
    <scope>NUCLEOTIDE SEQUENCE</scope>
    <source>
        <strain evidence="2">ECLA1</strain>
    </source>
</reference>
<gene>
    <name evidence="2" type="ORF">RRG08_004878</name>
</gene>
<evidence type="ECO:0000313" key="3">
    <source>
        <dbReference type="Proteomes" id="UP001283361"/>
    </source>
</evidence>
<organism evidence="2 3">
    <name type="scientific">Elysia crispata</name>
    <name type="common">lettuce slug</name>
    <dbReference type="NCBI Taxonomy" id="231223"/>
    <lineage>
        <taxon>Eukaryota</taxon>
        <taxon>Metazoa</taxon>
        <taxon>Spiralia</taxon>
        <taxon>Lophotrochozoa</taxon>
        <taxon>Mollusca</taxon>
        <taxon>Gastropoda</taxon>
        <taxon>Heterobranchia</taxon>
        <taxon>Euthyneura</taxon>
        <taxon>Panpulmonata</taxon>
        <taxon>Sacoglossa</taxon>
        <taxon>Placobranchoidea</taxon>
        <taxon>Plakobranchidae</taxon>
        <taxon>Elysia</taxon>
    </lineage>
</organism>
<accession>A0AAE0ZIP6</accession>
<dbReference type="EMBL" id="JAWDGP010003892">
    <property type="protein sequence ID" value="KAK3769626.1"/>
    <property type="molecule type" value="Genomic_DNA"/>
</dbReference>
<evidence type="ECO:0000256" key="1">
    <source>
        <dbReference type="SAM" id="MobiDB-lite"/>
    </source>
</evidence>
<dbReference type="AlphaFoldDB" id="A0AAE0ZIP6"/>
<sequence>MFLSWRIMPQVGPDERLKWGGEALPGQQCGQNHTLPRAGQVSVGSEQAARADKSPTCSRYRRGLLFQEVGDQS</sequence>
<evidence type="ECO:0000313" key="2">
    <source>
        <dbReference type="EMBL" id="KAK3769626.1"/>
    </source>
</evidence>
<feature type="region of interest" description="Disordered" evidence="1">
    <location>
        <begin position="27"/>
        <end position="56"/>
    </location>
</feature>
<protein>
    <submittedName>
        <fullName evidence="2">Uncharacterized protein</fullName>
    </submittedName>
</protein>
<proteinExistence type="predicted"/>
<name>A0AAE0ZIP6_9GAST</name>
<keyword evidence="3" id="KW-1185">Reference proteome</keyword>
<dbReference type="Proteomes" id="UP001283361">
    <property type="component" value="Unassembled WGS sequence"/>
</dbReference>